<evidence type="ECO:0000256" key="9">
    <source>
        <dbReference type="RuleBase" id="RU364068"/>
    </source>
</evidence>
<evidence type="ECO:0000256" key="3">
    <source>
        <dbReference type="ARBA" id="ARBA00009759"/>
    </source>
</evidence>
<keyword evidence="4 8" id="KW-0479">Metal-binding</keyword>
<dbReference type="GO" id="GO:0031564">
    <property type="term" value="P:transcription antitermination"/>
    <property type="evidence" value="ECO:0007669"/>
    <property type="project" value="UniProtKB-KW"/>
</dbReference>
<evidence type="ECO:0000256" key="7">
    <source>
        <dbReference type="ARBA" id="ARBA00022842"/>
    </source>
</evidence>
<dbReference type="InterPro" id="IPR020583">
    <property type="entry name" value="Inositol_monoP_metal-BS"/>
</dbReference>
<dbReference type="PRINTS" id="PR01959">
    <property type="entry name" value="SBIMPHPHTASE"/>
</dbReference>
<sequence>MHPMLNIAIRAARKAGDFIARSAENFDNVEAIQKGANDVITNIDTFAEHIIIDVIKKSYSEHGIVSEEAGVIKGKNADYQWIIDPLDGTSNFIKGIPHFSVSIALRVRGRTEVACVYDPIRNELFTSQRGSGAQLNNKRIRVSNPKNLFGTIIATGFPYKAKKHSEDFIKVISALLIDCVDLRCMGSAALDLCYVAAGRVDGLFELSLKSWDIAAGEFIAREAGALCTDFTGGTDYIESGNIISASPKVLKEILAKISKNGTIQRSNKVFKN</sequence>
<keyword evidence="7 8" id="KW-0460">Magnesium</keyword>
<keyword evidence="6" id="KW-0804">Transcription</keyword>
<dbReference type="InterPro" id="IPR022337">
    <property type="entry name" value="Inositol_monophosphatase_SuhB"/>
</dbReference>
<dbReference type="Proteomes" id="UP000218160">
    <property type="component" value="Chromosome 2"/>
</dbReference>
<reference evidence="11" key="1">
    <citation type="submission" date="2017-04" db="EMBL/GenBank/DDBJ databases">
        <title>Genome evolution of the luminous symbionts of deep sea anglerfish.</title>
        <authorList>
            <person name="Hendry T.A."/>
        </authorList>
    </citation>
    <scope>NUCLEOTIDE SEQUENCE [LARGE SCALE GENOMIC DNA]</scope>
</reference>
<dbReference type="PROSITE" id="PS00629">
    <property type="entry name" value="IMP_1"/>
    <property type="match status" value="1"/>
</dbReference>
<dbReference type="PANTHER" id="PTHR20854:SF4">
    <property type="entry name" value="INOSITOL-1-MONOPHOSPHATASE-RELATED"/>
    <property type="match status" value="1"/>
</dbReference>
<dbReference type="PROSITE" id="PS00630">
    <property type="entry name" value="IMP_2"/>
    <property type="match status" value="1"/>
</dbReference>
<dbReference type="EC" id="3.1.3.25" evidence="9"/>
<dbReference type="InterPro" id="IPR000760">
    <property type="entry name" value="Inositol_monophosphatase-like"/>
</dbReference>
<dbReference type="FunFam" id="3.30.540.10:FF:000003">
    <property type="entry name" value="Inositol-1-monophosphatase"/>
    <property type="match status" value="1"/>
</dbReference>
<keyword evidence="6" id="KW-0805">Transcription regulation</keyword>
<dbReference type="CDD" id="cd01639">
    <property type="entry name" value="IMPase"/>
    <property type="match status" value="1"/>
</dbReference>
<name>A0A291BB76_9GAMM</name>
<feature type="binding site" evidence="8">
    <location>
        <position position="212"/>
    </location>
    <ligand>
        <name>Mg(2+)</name>
        <dbReference type="ChEBI" id="CHEBI:18420"/>
        <label>1</label>
        <note>catalytic</note>
    </ligand>
</feature>
<evidence type="ECO:0000256" key="2">
    <source>
        <dbReference type="ARBA" id="ARBA00001946"/>
    </source>
</evidence>
<dbReference type="GO" id="GO:0046854">
    <property type="term" value="P:phosphatidylinositol phosphate biosynthetic process"/>
    <property type="evidence" value="ECO:0007669"/>
    <property type="project" value="InterPro"/>
</dbReference>
<feature type="binding site" evidence="8">
    <location>
        <position position="84"/>
    </location>
    <ligand>
        <name>Mg(2+)</name>
        <dbReference type="ChEBI" id="CHEBI:18420"/>
        <label>1</label>
        <note>catalytic</note>
    </ligand>
</feature>
<dbReference type="GO" id="GO:0007165">
    <property type="term" value="P:signal transduction"/>
    <property type="evidence" value="ECO:0007669"/>
    <property type="project" value="TreeGrafter"/>
</dbReference>
<dbReference type="PRINTS" id="PR00377">
    <property type="entry name" value="IMPHPHTASES"/>
</dbReference>
<feature type="binding site" evidence="8">
    <location>
        <position position="87"/>
    </location>
    <ligand>
        <name>Mg(2+)</name>
        <dbReference type="ChEBI" id="CHEBI:18420"/>
        <label>1</label>
        <note>catalytic</note>
    </ligand>
</feature>
<keyword evidence="11" id="KW-1185">Reference proteome</keyword>
<feature type="binding site" evidence="8">
    <location>
        <position position="86"/>
    </location>
    <ligand>
        <name>Mg(2+)</name>
        <dbReference type="ChEBI" id="CHEBI:18420"/>
        <label>1</label>
        <note>catalytic</note>
    </ligand>
</feature>
<dbReference type="NCBIfam" id="NF008027">
    <property type="entry name" value="PRK10757.1"/>
    <property type="match status" value="1"/>
</dbReference>
<dbReference type="EMBL" id="CP020663">
    <property type="protein sequence ID" value="ATF10231.1"/>
    <property type="molecule type" value="Genomic_DNA"/>
</dbReference>
<evidence type="ECO:0000256" key="4">
    <source>
        <dbReference type="ARBA" id="ARBA00022723"/>
    </source>
</evidence>
<feature type="binding site" evidence="8">
    <location>
        <position position="67"/>
    </location>
    <ligand>
        <name>Mg(2+)</name>
        <dbReference type="ChEBI" id="CHEBI:18420"/>
        <label>1</label>
        <note>catalytic</note>
    </ligand>
</feature>
<protein>
    <recommendedName>
        <fullName evidence="9">Inositol-1-monophosphatase</fullName>
        <ecNumber evidence="9">3.1.3.25</ecNumber>
    </recommendedName>
</protein>
<dbReference type="InterPro" id="IPR020550">
    <property type="entry name" value="Inositol_monophosphatase_CS"/>
</dbReference>
<dbReference type="AlphaFoldDB" id="A0A291BB76"/>
<dbReference type="RefSeq" id="WP_096619703.1">
    <property type="nucleotide sequence ID" value="NZ_CP020663.1"/>
</dbReference>
<evidence type="ECO:0000313" key="11">
    <source>
        <dbReference type="Proteomes" id="UP000218160"/>
    </source>
</evidence>
<keyword evidence="5 9" id="KW-0378">Hydrolase</keyword>
<comment type="similarity">
    <text evidence="3 9">Belongs to the inositol monophosphatase superfamily.</text>
</comment>
<dbReference type="GO" id="GO:0046872">
    <property type="term" value="F:metal ion binding"/>
    <property type="evidence" value="ECO:0007669"/>
    <property type="project" value="UniProtKB-KW"/>
</dbReference>
<dbReference type="GO" id="GO:0006020">
    <property type="term" value="P:inositol metabolic process"/>
    <property type="evidence" value="ECO:0007669"/>
    <property type="project" value="TreeGrafter"/>
</dbReference>
<accession>A0A291BB76</accession>
<organism evidence="10 11">
    <name type="scientific">Candidatus Enterovibrio altilux</name>
    <dbReference type="NCBI Taxonomy" id="1927128"/>
    <lineage>
        <taxon>Bacteria</taxon>
        <taxon>Pseudomonadati</taxon>
        <taxon>Pseudomonadota</taxon>
        <taxon>Gammaproteobacteria</taxon>
        <taxon>Vibrionales</taxon>
        <taxon>Vibrionaceae</taxon>
        <taxon>Enterovibrio</taxon>
    </lineage>
</organism>
<comment type="catalytic activity">
    <reaction evidence="1 9">
        <text>a myo-inositol phosphate + H2O = myo-inositol + phosphate</text>
        <dbReference type="Rhea" id="RHEA:24056"/>
        <dbReference type="ChEBI" id="CHEBI:15377"/>
        <dbReference type="ChEBI" id="CHEBI:17268"/>
        <dbReference type="ChEBI" id="CHEBI:43474"/>
        <dbReference type="ChEBI" id="CHEBI:84139"/>
        <dbReference type="EC" id="3.1.3.25"/>
    </reaction>
</comment>
<keyword evidence="6" id="KW-0889">Transcription antitermination</keyword>
<evidence type="ECO:0000313" key="10">
    <source>
        <dbReference type="EMBL" id="ATF10231.1"/>
    </source>
</evidence>
<dbReference type="GO" id="GO:0008934">
    <property type="term" value="F:inositol monophosphate 1-phosphatase activity"/>
    <property type="evidence" value="ECO:0007669"/>
    <property type="project" value="InterPro"/>
</dbReference>
<comment type="cofactor">
    <cofactor evidence="2 8 9">
        <name>Mg(2+)</name>
        <dbReference type="ChEBI" id="CHEBI:18420"/>
    </cofactor>
</comment>
<dbReference type="KEGG" id="elux:BTN50_1805"/>
<dbReference type="Gene3D" id="3.30.540.10">
    <property type="entry name" value="Fructose-1,6-Bisphosphatase, subunit A, domain 1"/>
    <property type="match status" value="1"/>
</dbReference>
<evidence type="ECO:0000256" key="6">
    <source>
        <dbReference type="ARBA" id="ARBA00022814"/>
    </source>
</evidence>
<gene>
    <name evidence="10" type="ORF">BTN50_1805</name>
</gene>
<dbReference type="InterPro" id="IPR033942">
    <property type="entry name" value="IMPase"/>
</dbReference>
<evidence type="ECO:0000256" key="5">
    <source>
        <dbReference type="ARBA" id="ARBA00022801"/>
    </source>
</evidence>
<evidence type="ECO:0000256" key="8">
    <source>
        <dbReference type="PIRSR" id="PIRSR600760-2"/>
    </source>
</evidence>
<dbReference type="Gene3D" id="3.40.190.80">
    <property type="match status" value="1"/>
</dbReference>
<dbReference type="OrthoDB" id="9785695at2"/>
<proteinExistence type="inferred from homology"/>
<evidence type="ECO:0000256" key="1">
    <source>
        <dbReference type="ARBA" id="ARBA00001033"/>
    </source>
</evidence>
<dbReference type="Pfam" id="PF00459">
    <property type="entry name" value="Inositol_P"/>
    <property type="match status" value="1"/>
</dbReference>
<dbReference type="SUPFAM" id="SSF56655">
    <property type="entry name" value="Carbohydrate phosphatase"/>
    <property type="match status" value="1"/>
</dbReference>
<dbReference type="PANTHER" id="PTHR20854">
    <property type="entry name" value="INOSITOL MONOPHOSPHATASE"/>
    <property type="match status" value="1"/>
</dbReference>